<organism evidence="1 2">
    <name type="scientific">Zophobas morio</name>
    <dbReference type="NCBI Taxonomy" id="2755281"/>
    <lineage>
        <taxon>Eukaryota</taxon>
        <taxon>Metazoa</taxon>
        <taxon>Ecdysozoa</taxon>
        <taxon>Arthropoda</taxon>
        <taxon>Hexapoda</taxon>
        <taxon>Insecta</taxon>
        <taxon>Pterygota</taxon>
        <taxon>Neoptera</taxon>
        <taxon>Endopterygota</taxon>
        <taxon>Coleoptera</taxon>
        <taxon>Polyphaga</taxon>
        <taxon>Cucujiformia</taxon>
        <taxon>Tenebrionidae</taxon>
        <taxon>Zophobas</taxon>
    </lineage>
</organism>
<dbReference type="EMBL" id="JALNTZ010000003">
    <property type="protein sequence ID" value="KAJ3658954.1"/>
    <property type="molecule type" value="Genomic_DNA"/>
</dbReference>
<keyword evidence="2" id="KW-1185">Reference proteome</keyword>
<accession>A0AA38IPZ8</accession>
<sequence length="152" mass="17514">MVICISGTASPRSWYLQPQTHDRGRDGTERRNWIFAACSASYIKSTRSQAYHVDKVHGLEPADCPRFVTHILSDQTPHSRQQVRFQETIFEKRIGWMKQFVCGNQQCPEIIEELQQVKVAAATPVFFYLSTNLLRRSDACIASQGQHFQHFL</sequence>
<protein>
    <submittedName>
        <fullName evidence="1">Uncharacterized protein</fullName>
    </submittedName>
</protein>
<gene>
    <name evidence="1" type="ORF">Zmor_010666</name>
</gene>
<reference evidence="1" key="1">
    <citation type="journal article" date="2023" name="G3 (Bethesda)">
        <title>Whole genome assemblies of Zophobas morio and Tenebrio molitor.</title>
        <authorList>
            <person name="Kaur S."/>
            <person name="Stinson S.A."/>
            <person name="diCenzo G.C."/>
        </authorList>
    </citation>
    <scope>NUCLEOTIDE SEQUENCE</scope>
    <source>
        <strain evidence="1">QUZm001</strain>
    </source>
</reference>
<dbReference type="AlphaFoldDB" id="A0AA38IPZ8"/>
<comment type="caution">
    <text evidence="1">The sequence shown here is derived from an EMBL/GenBank/DDBJ whole genome shotgun (WGS) entry which is preliminary data.</text>
</comment>
<dbReference type="Proteomes" id="UP001168821">
    <property type="component" value="Unassembled WGS sequence"/>
</dbReference>
<evidence type="ECO:0000313" key="2">
    <source>
        <dbReference type="Proteomes" id="UP001168821"/>
    </source>
</evidence>
<proteinExistence type="predicted"/>
<evidence type="ECO:0000313" key="1">
    <source>
        <dbReference type="EMBL" id="KAJ3658954.1"/>
    </source>
</evidence>
<name>A0AA38IPZ8_9CUCU</name>